<dbReference type="GO" id="GO:0090071">
    <property type="term" value="P:negative regulation of ribosome biogenesis"/>
    <property type="evidence" value="ECO:0007669"/>
    <property type="project" value="TreeGrafter"/>
</dbReference>
<dbReference type="SUPFAM" id="SSF81301">
    <property type="entry name" value="Nucleotidyltransferase"/>
    <property type="match status" value="1"/>
</dbReference>
<dbReference type="NCBIfam" id="TIGR00090">
    <property type="entry name" value="rsfS_iojap_ybeB"/>
    <property type="match status" value="1"/>
</dbReference>
<dbReference type="AlphaFoldDB" id="A0A644T9N1"/>
<dbReference type="GO" id="GO:0017148">
    <property type="term" value="P:negative regulation of translation"/>
    <property type="evidence" value="ECO:0007669"/>
    <property type="project" value="TreeGrafter"/>
</dbReference>
<dbReference type="PANTHER" id="PTHR21043">
    <property type="entry name" value="IOJAP SUPERFAMILY ORTHOLOG"/>
    <property type="match status" value="1"/>
</dbReference>
<sequence length="140" mass="15618">MAGKKVKSASEMLAAIVTEGIFEKKGEDVVTIDLRKMHNAVADFFVVCHAGSRAQVEAIADSVQMEVKKAVGHNVWKKEGFENAEWVLLDYVDVVVHIFQETARKYYRLEDLWADAEIRLCKPAPPAKKKTKKNASAEGV</sequence>
<organism evidence="2">
    <name type="scientific">bioreactor metagenome</name>
    <dbReference type="NCBI Taxonomy" id="1076179"/>
    <lineage>
        <taxon>unclassified sequences</taxon>
        <taxon>metagenomes</taxon>
        <taxon>ecological metagenomes</taxon>
    </lineage>
</organism>
<evidence type="ECO:0000256" key="1">
    <source>
        <dbReference type="ARBA" id="ARBA00010574"/>
    </source>
</evidence>
<comment type="similarity">
    <text evidence="1">Belongs to the Iojap/RsfS family.</text>
</comment>
<reference evidence="2" key="1">
    <citation type="submission" date="2019-08" db="EMBL/GenBank/DDBJ databases">
        <authorList>
            <person name="Kucharzyk K."/>
            <person name="Murdoch R.W."/>
            <person name="Higgins S."/>
            <person name="Loffler F."/>
        </authorList>
    </citation>
    <scope>NUCLEOTIDE SEQUENCE</scope>
</reference>
<dbReference type="Gene3D" id="3.30.460.10">
    <property type="entry name" value="Beta Polymerase, domain 2"/>
    <property type="match status" value="1"/>
</dbReference>
<comment type="caution">
    <text evidence="2">The sequence shown here is derived from an EMBL/GenBank/DDBJ whole genome shotgun (WGS) entry which is preliminary data.</text>
</comment>
<protein>
    <submittedName>
        <fullName evidence="2">Ribosomal silencing factor RsfS</fullName>
    </submittedName>
</protein>
<dbReference type="Pfam" id="PF02410">
    <property type="entry name" value="RsfS"/>
    <property type="match status" value="1"/>
</dbReference>
<dbReference type="PANTHER" id="PTHR21043:SF0">
    <property type="entry name" value="MITOCHONDRIAL ASSEMBLY OF RIBOSOMAL LARGE SUBUNIT PROTEIN 1"/>
    <property type="match status" value="1"/>
</dbReference>
<gene>
    <name evidence="2" type="primary">rsfS_5</name>
    <name evidence="2" type="ORF">SDC9_08798</name>
</gene>
<dbReference type="InterPro" id="IPR043519">
    <property type="entry name" value="NT_sf"/>
</dbReference>
<name>A0A644T9N1_9ZZZZ</name>
<dbReference type="GO" id="GO:0043023">
    <property type="term" value="F:ribosomal large subunit binding"/>
    <property type="evidence" value="ECO:0007669"/>
    <property type="project" value="TreeGrafter"/>
</dbReference>
<dbReference type="EMBL" id="VSSQ01000020">
    <property type="protein sequence ID" value="MPL63177.1"/>
    <property type="molecule type" value="Genomic_DNA"/>
</dbReference>
<dbReference type="HAMAP" id="MF_01477">
    <property type="entry name" value="Iojap_RsfS"/>
    <property type="match status" value="1"/>
</dbReference>
<dbReference type="InterPro" id="IPR004394">
    <property type="entry name" value="Iojap/RsfS/C7orf30"/>
</dbReference>
<accession>A0A644T9N1</accession>
<evidence type="ECO:0000313" key="2">
    <source>
        <dbReference type="EMBL" id="MPL63177.1"/>
    </source>
</evidence>
<proteinExistence type="inferred from homology"/>